<comment type="caution">
    <text evidence="1">The sequence shown here is derived from an EMBL/GenBank/DDBJ whole genome shotgun (WGS) entry which is preliminary data.</text>
</comment>
<dbReference type="OrthoDB" id="9813965at2"/>
<dbReference type="Proteomes" id="UP000248627">
    <property type="component" value="Unassembled WGS sequence"/>
</dbReference>
<dbReference type="InterPro" id="IPR006121">
    <property type="entry name" value="HMA_dom"/>
</dbReference>
<dbReference type="Gene3D" id="3.30.70.100">
    <property type="match status" value="1"/>
</dbReference>
<evidence type="ECO:0000313" key="2">
    <source>
        <dbReference type="Proteomes" id="UP000248627"/>
    </source>
</evidence>
<dbReference type="EMBL" id="POTX01000179">
    <property type="protein sequence ID" value="PZF91045.1"/>
    <property type="molecule type" value="Genomic_DNA"/>
</dbReference>
<sequence length="70" mass="7250">MRSTYHVLGMTCGHCVQSVTAGLTALPGVREVEIDLAAAQVTISSDGTLDSDDVRRAIDEAGFDLAGVVS</sequence>
<evidence type="ECO:0000313" key="1">
    <source>
        <dbReference type="EMBL" id="PZF91045.1"/>
    </source>
</evidence>
<gene>
    <name evidence="1" type="ORF">C1I93_22020</name>
</gene>
<dbReference type="CDD" id="cd00371">
    <property type="entry name" value="HMA"/>
    <property type="match status" value="1"/>
</dbReference>
<dbReference type="InterPro" id="IPR036163">
    <property type="entry name" value="HMA_dom_sf"/>
</dbReference>
<dbReference type="PROSITE" id="PS50846">
    <property type="entry name" value="HMA_2"/>
    <property type="match status" value="1"/>
</dbReference>
<protein>
    <submittedName>
        <fullName evidence="1">Copper-transporting ATPase</fullName>
    </submittedName>
</protein>
<dbReference type="SUPFAM" id="SSF55008">
    <property type="entry name" value="HMA, heavy metal-associated domain"/>
    <property type="match status" value="1"/>
</dbReference>
<organism evidence="1 2">
    <name type="scientific">Micromonospora endophytica</name>
    <dbReference type="NCBI Taxonomy" id="515350"/>
    <lineage>
        <taxon>Bacteria</taxon>
        <taxon>Bacillati</taxon>
        <taxon>Actinomycetota</taxon>
        <taxon>Actinomycetes</taxon>
        <taxon>Micromonosporales</taxon>
        <taxon>Micromonosporaceae</taxon>
        <taxon>Micromonospora</taxon>
    </lineage>
</organism>
<dbReference type="InterPro" id="IPR017969">
    <property type="entry name" value="Heavy-metal-associated_CS"/>
</dbReference>
<name>A0A2W2BUW0_9ACTN</name>
<dbReference type="PROSITE" id="PS01047">
    <property type="entry name" value="HMA_1"/>
    <property type="match status" value="1"/>
</dbReference>
<dbReference type="Pfam" id="PF00403">
    <property type="entry name" value="HMA"/>
    <property type="match status" value="1"/>
</dbReference>
<dbReference type="AlphaFoldDB" id="A0A2W2BUW0"/>
<dbReference type="GO" id="GO:0046872">
    <property type="term" value="F:metal ion binding"/>
    <property type="evidence" value="ECO:0007669"/>
    <property type="project" value="InterPro"/>
</dbReference>
<keyword evidence="2" id="KW-1185">Reference proteome</keyword>
<proteinExistence type="predicted"/>
<reference evidence="1 2" key="1">
    <citation type="submission" date="2018-01" db="EMBL/GenBank/DDBJ databases">
        <title>Draft genome sequence of Jishengella endophytica.</title>
        <authorList>
            <person name="Sahin N."/>
            <person name="Ay H."/>
            <person name="Saygin H."/>
        </authorList>
    </citation>
    <scope>NUCLEOTIDE SEQUENCE [LARGE SCALE GENOMIC DNA]</scope>
    <source>
        <strain evidence="1 2">DSM 45430</strain>
    </source>
</reference>
<accession>A0A2W2BUW0</accession>